<dbReference type="PANTHER" id="PTHR11177">
    <property type="entry name" value="CHITINASE"/>
    <property type="match status" value="1"/>
</dbReference>
<keyword evidence="2 7" id="KW-0378">Hydrolase</keyword>
<reference evidence="12 13" key="1">
    <citation type="journal article" date="2018" name="New Phytol.">
        <title>Phylogenomics of Endogonaceae and evolution of mycorrhizas within Mucoromycota.</title>
        <authorList>
            <person name="Chang Y."/>
            <person name="Desiro A."/>
            <person name="Na H."/>
            <person name="Sandor L."/>
            <person name="Lipzen A."/>
            <person name="Clum A."/>
            <person name="Barry K."/>
            <person name="Grigoriev I.V."/>
            <person name="Martin F.M."/>
            <person name="Stajich J.E."/>
            <person name="Smith M.E."/>
            <person name="Bonito G."/>
            <person name="Spatafora J.W."/>
        </authorList>
    </citation>
    <scope>NUCLEOTIDE SEQUENCE [LARGE SCALE GENOMIC DNA]</scope>
    <source>
        <strain evidence="12 13">GMNB39</strain>
    </source>
</reference>
<evidence type="ECO:0000256" key="3">
    <source>
        <dbReference type="ARBA" id="ARBA00023024"/>
    </source>
</evidence>
<dbReference type="InterPro" id="IPR050314">
    <property type="entry name" value="Glycosyl_Hydrlase_18"/>
</dbReference>
<evidence type="ECO:0000256" key="2">
    <source>
        <dbReference type="ARBA" id="ARBA00022801"/>
    </source>
</evidence>
<evidence type="ECO:0000256" key="5">
    <source>
        <dbReference type="ARBA" id="ARBA00023295"/>
    </source>
</evidence>
<dbReference type="GO" id="GO:0008843">
    <property type="term" value="F:endochitinase activity"/>
    <property type="evidence" value="ECO:0007669"/>
    <property type="project" value="UniProtKB-EC"/>
</dbReference>
<feature type="signal peptide" evidence="10">
    <location>
        <begin position="1"/>
        <end position="23"/>
    </location>
</feature>
<feature type="compositionally biased region" description="Low complexity" evidence="9">
    <location>
        <begin position="399"/>
        <end position="418"/>
    </location>
</feature>
<dbReference type="GO" id="GO:0006032">
    <property type="term" value="P:chitin catabolic process"/>
    <property type="evidence" value="ECO:0007669"/>
    <property type="project" value="UniProtKB-KW"/>
</dbReference>
<evidence type="ECO:0000256" key="6">
    <source>
        <dbReference type="ARBA" id="ARBA00023326"/>
    </source>
</evidence>
<dbReference type="OrthoDB" id="76388at2759"/>
<sequence>MKFFTTLRAAALCALLLSNSTVARPVGSDGKVVIAYWADWTGTSVSSIDFSKITHVLYAFSTMNSSLLPTTPGGLSSFVSTVHGANTKALLSIGGWTSSGFFSTVAATATARRNFANAVQKIISQNNLDGIDLDWEYPGEAGACGNIVSAHDSANYLLLLQAIRKAVGNKLITGATATHPFVGTDGKPLADVSKFARYFDWINLMAFDLGGTSGLDTAPNTPLREGKNGGSPANVVQAVKDWSAAGFPYSKLSMANNDPSDQYVPVKGGSTNHTCEGGGFSSTQTWKAIRSSALSGPTTAAAGWIRKFDPCTQTPWLFNTSTLEYISRKRVKKKYIPFLTVVLLLKRYDDPQSLQVKVNYAGCMGLKGMMLWEISDDNGELLPVLDSIKNVKTGTKCLPSTGGPTSSSSTPRTSNVKL</sequence>
<evidence type="ECO:0000256" key="1">
    <source>
        <dbReference type="ARBA" id="ARBA00000822"/>
    </source>
</evidence>
<evidence type="ECO:0000256" key="9">
    <source>
        <dbReference type="SAM" id="MobiDB-lite"/>
    </source>
</evidence>
<dbReference type="GO" id="GO:0005576">
    <property type="term" value="C:extracellular region"/>
    <property type="evidence" value="ECO:0007669"/>
    <property type="project" value="TreeGrafter"/>
</dbReference>
<dbReference type="InterPro" id="IPR011583">
    <property type="entry name" value="Chitinase_II/V-like_cat"/>
</dbReference>
<keyword evidence="3" id="KW-0146">Chitin degradation</keyword>
<dbReference type="Pfam" id="PF00704">
    <property type="entry name" value="Glyco_hydro_18"/>
    <property type="match status" value="1"/>
</dbReference>
<evidence type="ECO:0000256" key="10">
    <source>
        <dbReference type="SAM" id="SignalP"/>
    </source>
</evidence>
<evidence type="ECO:0000313" key="13">
    <source>
        <dbReference type="Proteomes" id="UP000268093"/>
    </source>
</evidence>
<comment type="catalytic activity">
    <reaction evidence="1">
        <text>Random endo-hydrolysis of N-acetyl-beta-D-glucosaminide (1-&gt;4)-beta-linkages in chitin and chitodextrins.</text>
        <dbReference type="EC" id="3.2.1.14"/>
    </reaction>
</comment>
<dbReference type="InterPro" id="IPR001223">
    <property type="entry name" value="Glyco_hydro18_cat"/>
</dbReference>
<dbReference type="SMART" id="SM00636">
    <property type="entry name" value="Glyco_18"/>
    <property type="match status" value="1"/>
</dbReference>
<evidence type="ECO:0000256" key="4">
    <source>
        <dbReference type="ARBA" id="ARBA00023277"/>
    </source>
</evidence>
<dbReference type="InterPro" id="IPR001579">
    <property type="entry name" value="Glyco_hydro_18_chit_AS"/>
</dbReference>
<dbReference type="Proteomes" id="UP000268093">
    <property type="component" value="Unassembled WGS sequence"/>
</dbReference>
<keyword evidence="5 7" id="KW-0326">Glycosidase</keyword>
<feature type="chain" id="PRO_5019430748" evidence="10">
    <location>
        <begin position="24"/>
        <end position="418"/>
    </location>
</feature>
<feature type="region of interest" description="Disordered" evidence="9">
    <location>
        <begin position="396"/>
        <end position="418"/>
    </location>
</feature>
<evidence type="ECO:0000259" key="11">
    <source>
        <dbReference type="PROSITE" id="PS51910"/>
    </source>
</evidence>
<accession>A0A433D3V6</accession>
<dbReference type="Gene3D" id="3.20.20.80">
    <property type="entry name" value="Glycosidases"/>
    <property type="match status" value="2"/>
</dbReference>
<dbReference type="SUPFAM" id="SSF51445">
    <property type="entry name" value="(Trans)glycosidases"/>
    <property type="match status" value="1"/>
</dbReference>
<evidence type="ECO:0000256" key="8">
    <source>
        <dbReference type="RuleBase" id="RU004453"/>
    </source>
</evidence>
<dbReference type="EMBL" id="RBNI01007147">
    <property type="protein sequence ID" value="RUP45530.1"/>
    <property type="molecule type" value="Genomic_DNA"/>
</dbReference>
<dbReference type="PROSITE" id="PS51910">
    <property type="entry name" value="GH18_2"/>
    <property type="match status" value="1"/>
</dbReference>
<keyword evidence="4" id="KW-0119">Carbohydrate metabolism</keyword>
<keyword evidence="10" id="KW-0732">Signal</keyword>
<feature type="domain" description="GH18" evidence="11">
    <location>
        <begin position="31"/>
        <end position="395"/>
    </location>
</feature>
<comment type="similarity">
    <text evidence="8">Belongs to the glycosyl hydrolase 18 family.</text>
</comment>
<dbReference type="GO" id="GO:0000272">
    <property type="term" value="P:polysaccharide catabolic process"/>
    <property type="evidence" value="ECO:0007669"/>
    <property type="project" value="UniProtKB-KW"/>
</dbReference>
<evidence type="ECO:0000256" key="7">
    <source>
        <dbReference type="RuleBase" id="RU000489"/>
    </source>
</evidence>
<dbReference type="AlphaFoldDB" id="A0A433D3V6"/>
<proteinExistence type="inferred from homology"/>
<dbReference type="PROSITE" id="PS01095">
    <property type="entry name" value="GH18_1"/>
    <property type="match status" value="1"/>
</dbReference>
<protein>
    <submittedName>
        <fullName evidence="12">Glycoside hydrolase superfamily</fullName>
    </submittedName>
</protein>
<comment type="caution">
    <text evidence="12">The sequence shown here is derived from an EMBL/GenBank/DDBJ whole genome shotgun (WGS) entry which is preliminary data.</text>
</comment>
<gene>
    <name evidence="12" type="ORF">BC936DRAFT_148055</name>
</gene>
<organism evidence="12 13">
    <name type="scientific">Jimgerdemannia flammicorona</name>
    <dbReference type="NCBI Taxonomy" id="994334"/>
    <lineage>
        <taxon>Eukaryota</taxon>
        <taxon>Fungi</taxon>
        <taxon>Fungi incertae sedis</taxon>
        <taxon>Mucoromycota</taxon>
        <taxon>Mucoromycotina</taxon>
        <taxon>Endogonomycetes</taxon>
        <taxon>Endogonales</taxon>
        <taxon>Endogonaceae</taxon>
        <taxon>Jimgerdemannia</taxon>
    </lineage>
</organism>
<dbReference type="InterPro" id="IPR017853">
    <property type="entry name" value="GH"/>
</dbReference>
<name>A0A433D3V6_9FUNG</name>
<evidence type="ECO:0000313" key="12">
    <source>
        <dbReference type="EMBL" id="RUP45530.1"/>
    </source>
</evidence>
<dbReference type="PANTHER" id="PTHR11177:SF392">
    <property type="entry name" value="HAP41P"/>
    <property type="match status" value="1"/>
</dbReference>
<keyword evidence="6" id="KW-0624">Polysaccharide degradation</keyword>
<keyword evidence="13" id="KW-1185">Reference proteome</keyword>
<dbReference type="GO" id="GO:0008061">
    <property type="term" value="F:chitin binding"/>
    <property type="evidence" value="ECO:0007669"/>
    <property type="project" value="InterPro"/>
</dbReference>